<organism evidence="3">
    <name type="scientific">Prunus dulcis</name>
    <name type="common">Almond</name>
    <name type="synonym">Amygdalus dulcis</name>
    <dbReference type="NCBI Taxonomy" id="3755"/>
    <lineage>
        <taxon>Eukaryota</taxon>
        <taxon>Viridiplantae</taxon>
        <taxon>Streptophyta</taxon>
        <taxon>Embryophyta</taxon>
        <taxon>Tracheophyta</taxon>
        <taxon>Spermatophyta</taxon>
        <taxon>Magnoliopsida</taxon>
        <taxon>eudicotyledons</taxon>
        <taxon>Gunneridae</taxon>
        <taxon>Pentapetalae</taxon>
        <taxon>rosids</taxon>
        <taxon>fabids</taxon>
        <taxon>Rosales</taxon>
        <taxon>Rosaceae</taxon>
        <taxon>Amygdaloideae</taxon>
        <taxon>Amygdaleae</taxon>
        <taxon>Prunus</taxon>
    </lineage>
</organism>
<name>A0A4Y1R9A2_PRUDU</name>
<gene>
    <name evidence="3" type="ORF">Prudu_010770</name>
</gene>
<dbReference type="EMBL" id="AP019300">
    <property type="protein sequence ID" value="BBH00712.1"/>
    <property type="molecule type" value="Genomic_DNA"/>
</dbReference>
<protein>
    <submittedName>
        <fullName evidence="3">Uncharacterized protein</fullName>
    </submittedName>
</protein>
<feature type="region of interest" description="Disordered" evidence="1">
    <location>
        <begin position="33"/>
        <end position="52"/>
    </location>
</feature>
<proteinExistence type="predicted"/>
<feature type="chain" id="PRO_5021231219" evidence="2">
    <location>
        <begin position="24"/>
        <end position="113"/>
    </location>
</feature>
<dbReference type="AlphaFoldDB" id="A0A4Y1R9A2"/>
<keyword evidence="2" id="KW-0732">Signal</keyword>
<evidence type="ECO:0000256" key="1">
    <source>
        <dbReference type="SAM" id="MobiDB-lite"/>
    </source>
</evidence>
<accession>A0A4Y1R9A2</accession>
<evidence type="ECO:0000313" key="3">
    <source>
        <dbReference type="EMBL" id="BBH00712.1"/>
    </source>
</evidence>
<feature type="signal peptide" evidence="2">
    <location>
        <begin position="1"/>
        <end position="23"/>
    </location>
</feature>
<evidence type="ECO:0000256" key="2">
    <source>
        <dbReference type="SAM" id="SignalP"/>
    </source>
</evidence>
<sequence>MKGFKVFLMLAMLIASAITTLSAIPDEEESFFSEENNAMDETKNQLGKSTSLRSRFLASRPPAITCDKYPKLCQVSAAQGRIAATRNVWTETQTQQTAASVGGMQLRRDLLRR</sequence>
<reference evidence="3" key="1">
    <citation type="journal article" date="2019" name="Science">
        <title>Mutation of a bHLH transcription factor allowed almond domestication.</title>
        <authorList>
            <person name="Sanchez-Perez R."/>
            <person name="Pavan S."/>
            <person name="Mazzeo R."/>
            <person name="Moldovan C."/>
            <person name="Aiese Cigliano R."/>
            <person name="Del Cueto J."/>
            <person name="Ricciardi F."/>
            <person name="Lotti C."/>
            <person name="Ricciardi L."/>
            <person name="Dicenta F."/>
            <person name="Lopez-Marques R.L."/>
            <person name="Lindberg Moller B."/>
        </authorList>
    </citation>
    <scope>NUCLEOTIDE SEQUENCE</scope>
</reference>